<protein>
    <recommendedName>
        <fullName evidence="1">RNase H type-1 domain-containing protein</fullName>
    </recommendedName>
</protein>
<evidence type="ECO:0000259" key="1">
    <source>
        <dbReference type="Pfam" id="PF13456"/>
    </source>
</evidence>
<dbReference type="InterPro" id="IPR036397">
    <property type="entry name" value="RNaseH_sf"/>
</dbReference>
<evidence type="ECO:0000313" key="3">
    <source>
        <dbReference type="Proteomes" id="UP001454036"/>
    </source>
</evidence>
<sequence>MNSIICEEKRESWAQIWEAGVHLADDFAAANCKGETTNAGTTAGTSNSAGRWQIPETWYMKVNIDATFNATTNYGAVGLIGRNDKGELWGAQYTRITHVGSPLLAECLAMREGIEFAWKHKWRRIILEVDSKLPIQVLNEKFRVPEEVTTIAEDIPFLSRHMDVKFQYVSLVFNNAAHTVAHWDHGGSMEFLWLHQPPLWLLPAFFMIYHLS</sequence>
<dbReference type="InterPro" id="IPR044730">
    <property type="entry name" value="RNase_H-like_dom_plant"/>
</dbReference>
<dbReference type="Pfam" id="PF13456">
    <property type="entry name" value="RVT_3"/>
    <property type="match status" value="1"/>
</dbReference>
<dbReference type="InterPro" id="IPR012337">
    <property type="entry name" value="RNaseH-like_sf"/>
</dbReference>
<dbReference type="SUPFAM" id="SSF53098">
    <property type="entry name" value="Ribonuclease H-like"/>
    <property type="match status" value="1"/>
</dbReference>
<reference evidence="2 3" key="1">
    <citation type="submission" date="2024-01" db="EMBL/GenBank/DDBJ databases">
        <title>The complete chloroplast genome sequence of Lithospermum erythrorhizon: insights into the phylogenetic relationship among Boraginaceae species and the maternal lineages of purple gromwells.</title>
        <authorList>
            <person name="Okada T."/>
            <person name="Watanabe K."/>
        </authorList>
    </citation>
    <scope>NUCLEOTIDE SEQUENCE [LARGE SCALE GENOMIC DNA]</scope>
</reference>
<proteinExistence type="predicted"/>
<dbReference type="GO" id="GO:0004523">
    <property type="term" value="F:RNA-DNA hybrid ribonuclease activity"/>
    <property type="evidence" value="ECO:0007669"/>
    <property type="project" value="InterPro"/>
</dbReference>
<keyword evidence="3" id="KW-1185">Reference proteome</keyword>
<dbReference type="PANTHER" id="PTHR47723">
    <property type="entry name" value="OS05G0353850 PROTEIN"/>
    <property type="match status" value="1"/>
</dbReference>
<gene>
    <name evidence="2" type="ORF">LIER_31033</name>
</gene>
<accession>A0AAV3RRN9</accession>
<comment type="caution">
    <text evidence="2">The sequence shown here is derived from an EMBL/GenBank/DDBJ whole genome shotgun (WGS) entry which is preliminary data.</text>
</comment>
<dbReference type="CDD" id="cd06222">
    <property type="entry name" value="RNase_H_like"/>
    <property type="match status" value="1"/>
</dbReference>
<name>A0AAV3RRN9_LITER</name>
<dbReference type="InterPro" id="IPR053151">
    <property type="entry name" value="RNase_H-like"/>
</dbReference>
<dbReference type="InterPro" id="IPR002156">
    <property type="entry name" value="RNaseH_domain"/>
</dbReference>
<dbReference type="Proteomes" id="UP001454036">
    <property type="component" value="Unassembled WGS sequence"/>
</dbReference>
<dbReference type="GO" id="GO:0003676">
    <property type="term" value="F:nucleic acid binding"/>
    <property type="evidence" value="ECO:0007669"/>
    <property type="project" value="InterPro"/>
</dbReference>
<dbReference type="EMBL" id="BAABME010011372">
    <property type="protein sequence ID" value="GAA0183659.1"/>
    <property type="molecule type" value="Genomic_DNA"/>
</dbReference>
<evidence type="ECO:0000313" key="2">
    <source>
        <dbReference type="EMBL" id="GAA0183659.1"/>
    </source>
</evidence>
<dbReference type="PANTHER" id="PTHR47723:SF19">
    <property type="entry name" value="POLYNUCLEOTIDYL TRANSFERASE, RIBONUCLEASE H-LIKE SUPERFAMILY PROTEIN"/>
    <property type="match status" value="1"/>
</dbReference>
<organism evidence="2 3">
    <name type="scientific">Lithospermum erythrorhizon</name>
    <name type="common">Purple gromwell</name>
    <name type="synonym">Lithospermum officinale var. erythrorhizon</name>
    <dbReference type="NCBI Taxonomy" id="34254"/>
    <lineage>
        <taxon>Eukaryota</taxon>
        <taxon>Viridiplantae</taxon>
        <taxon>Streptophyta</taxon>
        <taxon>Embryophyta</taxon>
        <taxon>Tracheophyta</taxon>
        <taxon>Spermatophyta</taxon>
        <taxon>Magnoliopsida</taxon>
        <taxon>eudicotyledons</taxon>
        <taxon>Gunneridae</taxon>
        <taxon>Pentapetalae</taxon>
        <taxon>asterids</taxon>
        <taxon>lamiids</taxon>
        <taxon>Boraginales</taxon>
        <taxon>Boraginaceae</taxon>
        <taxon>Boraginoideae</taxon>
        <taxon>Lithospermeae</taxon>
        <taxon>Lithospermum</taxon>
    </lineage>
</organism>
<dbReference type="Gene3D" id="3.30.420.10">
    <property type="entry name" value="Ribonuclease H-like superfamily/Ribonuclease H"/>
    <property type="match status" value="1"/>
</dbReference>
<feature type="domain" description="RNase H type-1" evidence="1">
    <location>
        <begin position="63"/>
        <end position="183"/>
    </location>
</feature>
<dbReference type="AlphaFoldDB" id="A0AAV3RRN9"/>